<evidence type="ECO:0000313" key="6">
    <source>
        <dbReference type="Proteomes" id="UP000636579"/>
    </source>
</evidence>
<reference evidence="5 6" key="1">
    <citation type="submission" date="2020-10" db="EMBL/GenBank/DDBJ databases">
        <title>Sequencing the genomes of 1000 actinobacteria strains.</title>
        <authorList>
            <person name="Klenk H.-P."/>
        </authorList>
    </citation>
    <scope>NUCLEOTIDE SEQUENCE [LARGE SCALE GENOMIC DNA]</scope>
    <source>
        <strain evidence="5 6">DSM 15474</strain>
    </source>
</reference>
<comment type="similarity">
    <text evidence="1">Belongs to the LytR/CpsA/Psr (LCP) family.</text>
</comment>
<dbReference type="RefSeq" id="WP_192590720.1">
    <property type="nucleotide sequence ID" value="NZ_JADBEE010000001.1"/>
</dbReference>
<evidence type="ECO:0000259" key="4">
    <source>
        <dbReference type="Pfam" id="PF03816"/>
    </source>
</evidence>
<sequence>MTNQVGYDEPKPTRRRGRRAALIIVSVIAVLVVGALVAAMMYINSLSSAYEDNAQVFEESFPEEEGRPVKAEDDESINILLLGSDANGGSGETEDLPDVPQGGRSDTMMFVHIPGDRDGVQIMSIPRDLWVEVPGQGQHKINAALSLGGLPLTISTIETLFDARIDHVAAVDMLGFTGLVDALGGVTVNSSYGEAFTTGEGYTFQPGEQTMNSEEALSFVRHRKSFPDGDLQRVRNQQAFIRAVIDETLTPGNLSNPGRVQDMVETFSPHLIVDDTLDSSTVASLAWNMRGAASSIDMFTVPTAGNGYSDDGQWIFYQDEAAMDEISSAIQDSTLDEYAASR</sequence>
<keyword evidence="3" id="KW-0472">Membrane</keyword>
<comment type="caution">
    <text evidence="5">The sequence shown here is derived from an EMBL/GenBank/DDBJ whole genome shotgun (WGS) entry which is preliminary data.</text>
</comment>
<feature type="region of interest" description="Disordered" evidence="2">
    <location>
        <begin position="83"/>
        <end position="103"/>
    </location>
</feature>
<dbReference type="PANTHER" id="PTHR33392">
    <property type="entry name" value="POLYISOPRENYL-TEICHOIC ACID--PEPTIDOGLYCAN TEICHOIC ACID TRANSFERASE TAGU"/>
    <property type="match status" value="1"/>
</dbReference>
<dbReference type="Pfam" id="PF03816">
    <property type="entry name" value="LytR_cpsA_psr"/>
    <property type="match status" value="1"/>
</dbReference>
<protein>
    <submittedName>
        <fullName evidence="5">LCP family protein required for cell wall assembly</fullName>
    </submittedName>
</protein>
<dbReference type="InterPro" id="IPR004474">
    <property type="entry name" value="LytR_CpsA_psr"/>
</dbReference>
<dbReference type="NCBIfam" id="TIGR00350">
    <property type="entry name" value="lytR_cpsA_psr"/>
    <property type="match status" value="1"/>
</dbReference>
<proteinExistence type="inferred from homology"/>
<feature type="domain" description="Cell envelope-related transcriptional attenuator" evidence="4">
    <location>
        <begin position="104"/>
        <end position="247"/>
    </location>
</feature>
<dbReference type="Proteomes" id="UP000636579">
    <property type="component" value="Unassembled WGS sequence"/>
</dbReference>
<accession>A0ABR9J4H7</accession>
<evidence type="ECO:0000313" key="5">
    <source>
        <dbReference type="EMBL" id="MBE1513898.1"/>
    </source>
</evidence>
<keyword evidence="3" id="KW-1133">Transmembrane helix</keyword>
<dbReference type="EMBL" id="JADBEE010000001">
    <property type="protein sequence ID" value="MBE1513898.1"/>
    <property type="molecule type" value="Genomic_DNA"/>
</dbReference>
<evidence type="ECO:0000256" key="1">
    <source>
        <dbReference type="ARBA" id="ARBA00006068"/>
    </source>
</evidence>
<evidence type="ECO:0000256" key="3">
    <source>
        <dbReference type="SAM" id="Phobius"/>
    </source>
</evidence>
<evidence type="ECO:0000256" key="2">
    <source>
        <dbReference type="SAM" id="MobiDB-lite"/>
    </source>
</evidence>
<organism evidence="5 6">
    <name type="scientific">Nesterenkonia halotolerans</name>
    <dbReference type="NCBI Taxonomy" id="225325"/>
    <lineage>
        <taxon>Bacteria</taxon>
        <taxon>Bacillati</taxon>
        <taxon>Actinomycetota</taxon>
        <taxon>Actinomycetes</taxon>
        <taxon>Micrococcales</taxon>
        <taxon>Micrococcaceae</taxon>
        <taxon>Nesterenkonia</taxon>
    </lineage>
</organism>
<keyword evidence="6" id="KW-1185">Reference proteome</keyword>
<dbReference type="PANTHER" id="PTHR33392:SF6">
    <property type="entry name" value="POLYISOPRENYL-TEICHOIC ACID--PEPTIDOGLYCAN TEICHOIC ACID TRANSFERASE TAGU"/>
    <property type="match status" value="1"/>
</dbReference>
<dbReference type="Gene3D" id="3.40.630.190">
    <property type="entry name" value="LCP protein"/>
    <property type="match status" value="1"/>
</dbReference>
<keyword evidence="3" id="KW-0812">Transmembrane</keyword>
<gene>
    <name evidence="5" type="ORF">H4W26_000653</name>
</gene>
<name>A0ABR9J4H7_9MICC</name>
<feature type="transmembrane region" description="Helical" evidence="3">
    <location>
        <begin position="20"/>
        <end position="43"/>
    </location>
</feature>
<dbReference type="InterPro" id="IPR050922">
    <property type="entry name" value="LytR/CpsA/Psr_CW_biosynth"/>
</dbReference>